<sequence>MIVVGSFNLISLQSNFPIFFLSFFIFFPTLPLPFPSLPFSSPSILFSFFHIYLFYILSFFPFHLPQVKLIHHFLSNLPFFKNK</sequence>
<feature type="transmembrane region" description="Helical" evidence="1">
    <location>
        <begin position="12"/>
        <end position="32"/>
    </location>
</feature>
<organism evidence="2 3">
    <name type="scientific">Meloidogyne enterolobii</name>
    <name type="common">Root-knot nematode worm</name>
    <name type="synonym">Meloidogyne mayaguensis</name>
    <dbReference type="NCBI Taxonomy" id="390850"/>
    <lineage>
        <taxon>Eukaryota</taxon>
        <taxon>Metazoa</taxon>
        <taxon>Ecdysozoa</taxon>
        <taxon>Nematoda</taxon>
        <taxon>Chromadorea</taxon>
        <taxon>Rhabditida</taxon>
        <taxon>Tylenchina</taxon>
        <taxon>Tylenchomorpha</taxon>
        <taxon>Tylenchoidea</taxon>
        <taxon>Meloidogynidae</taxon>
        <taxon>Meloidogyninae</taxon>
        <taxon>Meloidogyne</taxon>
    </lineage>
</organism>
<keyword evidence="1" id="KW-1133">Transmembrane helix</keyword>
<proteinExistence type="predicted"/>
<accession>A0A6V7V216</accession>
<dbReference type="EMBL" id="CAJEWN010000138">
    <property type="protein sequence ID" value="CAD2168221.1"/>
    <property type="molecule type" value="Genomic_DNA"/>
</dbReference>
<reference evidence="2 3" key="1">
    <citation type="submission" date="2020-08" db="EMBL/GenBank/DDBJ databases">
        <authorList>
            <person name="Koutsovoulos G."/>
            <person name="Danchin GJ E."/>
        </authorList>
    </citation>
    <scope>NUCLEOTIDE SEQUENCE [LARGE SCALE GENOMIC DNA]</scope>
</reference>
<comment type="caution">
    <text evidence="2">The sequence shown here is derived from an EMBL/GenBank/DDBJ whole genome shotgun (WGS) entry which is preliminary data.</text>
</comment>
<evidence type="ECO:0000256" key="1">
    <source>
        <dbReference type="SAM" id="Phobius"/>
    </source>
</evidence>
<dbReference type="AlphaFoldDB" id="A0A6V7V216"/>
<dbReference type="Proteomes" id="UP000580250">
    <property type="component" value="Unassembled WGS sequence"/>
</dbReference>
<feature type="transmembrane region" description="Helical" evidence="1">
    <location>
        <begin position="44"/>
        <end position="64"/>
    </location>
</feature>
<evidence type="ECO:0000313" key="3">
    <source>
        <dbReference type="Proteomes" id="UP000580250"/>
    </source>
</evidence>
<name>A0A6V7V216_MELEN</name>
<protein>
    <submittedName>
        <fullName evidence="2">Uncharacterized protein</fullName>
    </submittedName>
</protein>
<gene>
    <name evidence="2" type="ORF">MENT_LOCUS19570</name>
</gene>
<keyword evidence="1" id="KW-0812">Transmembrane</keyword>
<evidence type="ECO:0000313" key="2">
    <source>
        <dbReference type="EMBL" id="CAD2168221.1"/>
    </source>
</evidence>
<keyword evidence="1" id="KW-0472">Membrane</keyword>